<evidence type="ECO:0000313" key="3">
    <source>
        <dbReference type="EMBL" id="ADM10083.1"/>
    </source>
</evidence>
<evidence type="ECO:0000313" key="4">
    <source>
        <dbReference type="Proteomes" id="UP000001302"/>
    </source>
</evidence>
<feature type="compositionally biased region" description="Basic and acidic residues" evidence="1">
    <location>
        <begin position="7"/>
        <end position="22"/>
    </location>
</feature>
<reference evidence="4" key="1">
    <citation type="submission" date="2010-08" db="EMBL/GenBank/DDBJ databases">
        <title>Genome sequence of Parvularcula bermudensis HTCC2503.</title>
        <authorList>
            <person name="Kang D.-M."/>
            <person name="Oh H.-M."/>
            <person name="Cho J.-C."/>
        </authorList>
    </citation>
    <scope>NUCLEOTIDE SEQUENCE [LARGE SCALE GENOMIC DNA]</scope>
    <source>
        <strain evidence="4">ATCC BAA-594 / HTCC2503 / KCTC 12087</strain>
    </source>
</reference>
<dbReference type="AlphaFoldDB" id="E0TFF9"/>
<sequence>MTDSDEDGRKPREGRARGQKLGDHLRTLYDQVVHEDIPQDFLKLLEDAERNSSRADEPQRTERSCDRDQ</sequence>
<dbReference type="EMBL" id="CP002156">
    <property type="protein sequence ID" value="ADM10083.1"/>
    <property type="molecule type" value="Genomic_DNA"/>
</dbReference>
<evidence type="ECO:0000259" key="2">
    <source>
        <dbReference type="Pfam" id="PF18557"/>
    </source>
</evidence>
<keyword evidence="4" id="KW-1185">Reference proteome</keyword>
<feature type="domain" description="Anti-sigma factor NepR" evidence="2">
    <location>
        <begin position="19"/>
        <end position="51"/>
    </location>
</feature>
<dbReference type="HOGENOM" id="CLU_2772148_0_0_5"/>
<proteinExistence type="predicted"/>
<evidence type="ECO:0000256" key="1">
    <source>
        <dbReference type="SAM" id="MobiDB-lite"/>
    </source>
</evidence>
<gene>
    <name evidence="3" type="ordered locus">PB2503_10159</name>
</gene>
<dbReference type="InterPro" id="IPR041649">
    <property type="entry name" value="NepR"/>
</dbReference>
<feature type="region of interest" description="Disordered" evidence="1">
    <location>
        <begin position="1"/>
        <end position="22"/>
    </location>
</feature>
<name>E0TFF9_PARBH</name>
<dbReference type="STRING" id="314260.PB2503_10159"/>
<reference evidence="3 4" key="2">
    <citation type="journal article" date="2011" name="J. Bacteriol.">
        <title>Complete genome sequence of strain HTCC2503T of Parvularcula bermudensis, the type species of the order "Parvularculales" in the class Alphaproteobacteria.</title>
        <authorList>
            <person name="Oh H.M."/>
            <person name="Kang I."/>
            <person name="Vergin K.L."/>
            <person name="Kang D."/>
            <person name="Rhee K.H."/>
            <person name="Giovannoni S.J."/>
            <person name="Cho J.C."/>
        </authorList>
    </citation>
    <scope>NUCLEOTIDE SEQUENCE [LARGE SCALE GENOMIC DNA]</scope>
    <source>
        <strain evidence="4">ATCC BAA-594 / HTCC2503 / KCTC 12087</strain>
    </source>
</reference>
<accession>E0TFF9</accession>
<protein>
    <recommendedName>
        <fullName evidence="2">Anti-sigma factor NepR domain-containing protein</fullName>
    </recommendedName>
</protein>
<dbReference type="RefSeq" id="WP_013301057.1">
    <property type="nucleotide sequence ID" value="NC_014414.1"/>
</dbReference>
<feature type="region of interest" description="Disordered" evidence="1">
    <location>
        <begin position="48"/>
        <end position="69"/>
    </location>
</feature>
<dbReference type="OrthoDB" id="8454456at2"/>
<dbReference type="Pfam" id="PF18557">
    <property type="entry name" value="NepR"/>
    <property type="match status" value="1"/>
</dbReference>
<dbReference type="KEGG" id="pbr:PB2503_10159"/>
<dbReference type="Proteomes" id="UP000001302">
    <property type="component" value="Chromosome"/>
</dbReference>
<organism evidence="3 4">
    <name type="scientific">Parvularcula bermudensis (strain ATCC BAA-594 / HTCC2503 / KCTC 12087)</name>
    <dbReference type="NCBI Taxonomy" id="314260"/>
    <lineage>
        <taxon>Bacteria</taxon>
        <taxon>Pseudomonadati</taxon>
        <taxon>Pseudomonadota</taxon>
        <taxon>Alphaproteobacteria</taxon>
        <taxon>Parvularculales</taxon>
        <taxon>Parvularculaceae</taxon>
        <taxon>Parvularcula</taxon>
    </lineage>
</organism>